<name>A0A1I8IGG8_9PLAT</name>
<feature type="region of interest" description="Disordered" evidence="1">
    <location>
        <begin position="281"/>
        <end position="314"/>
    </location>
</feature>
<dbReference type="AlphaFoldDB" id="A0A1I8IGG8"/>
<evidence type="ECO:0000313" key="2">
    <source>
        <dbReference type="Proteomes" id="UP000095280"/>
    </source>
</evidence>
<dbReference type="Proteomes" id="UP000095280">
    <property type="component" value="Unplaced"/>
</dbReference>
<dbReference type="Pfam" id="PF15019">
    <property type="entry name" value="C9orf72-like"/>
    <property type="match status" value="1"/>
</dbReference>
<dbReference type="GO" id="GO:0006897">
    <property type="term" value="P:endocytosis"/>
    <property type="evidence" value="ECO:0007669"/>
    <property type="project" value="TreeGrafter"/>
</dbReference>
<sequence>LSNRTANSMLPTEPSVEEIIDEECCLSGAFLCAWSDVLGPSLLHTWCKPGTWQSEHTRQLYQQLSKICLSCRVAQPASNADCRRIAHQLLHLPALSVSLFSFTYDSFGCFTSSADHAAAVPAATAFVLVFPQAGYAQFCLPWRPLVCDFFDRNLHLLRARHRLGLQQALSDYGTLIERFAELTEQLEAGRLPEPVPLCRTALAPDRNVEPSFLARAIEGHLSAQGRSLVIGRDRERVNLMLMTLALFNTPAERACSALVAAPEDFGGGGVGMGGSDSGGHFFLQGAAPSTQGSPSSPTATSGSGHPSEPSGLKSGLAVTESVCSPGHCLASPRPLCIVQLRDRSVRRCCLQPLHSLARYCERRALLCGGERRRFSQAGLVTGLAAASPAAAGHSEVQPLVHRLLSLSAGQAAQLRLFQQRRAKQARLLLHLTDRLPDRIPAAVAQLGCSPAEVRRLVSLAETLRPGAAALLYGDPDCPAVPRSLRRRSDPAH</sequence>
<protein>
    <submittedName>
        <fullName evidence="3">Exostosin domain-containing protein</fullName>
    </submittedName>
</protein>
<dbReference type="GO" id="GO:0006914">
    <property type="term" value="P:autophagy"/>
    <property type="evidence" value="ECO:0007669"/>
    <property type="project" value="TreeGrafter"/>
</dbReference>
<feature type="compositionally biased region" description="Low complexity" evidence="1">
    <location>
        <begin position="285"/>
        <end position="307"/>
    </location>
</feature>
<keyword evidence="2" id="KW-1185">Reference proteome</keyword>
<dbReference type="GO" id="GO:0005085">
    <property type="term" value="F:guanyl-nucleotide exchange factor activity"/>
    <property type="evidence" value="ECO:0007669"/>
    <property type="project" value="InterPro"/>
</dbReference>
<dbReference type="GO" id="GO:0005776">
    <property type="term" value="C:autophagosome"/>
    <property type="evidence" value="ECO:0007669"/>
    <property type="project" value="TreeGrafter"/>
</dbReference>
<evidence type="ECO:0000313" key="3">
    <source>
        <dbReference type="WBParaSite" id="maker-uti_cns_0012238-snap-gene-0.2-mRNA-1"/>
    </source>
</evidence>
<accession>A0A1I8IGG8</accession>
<dbReference type="WBParaSite" id="maker-uti_cns_0012238-snap-gene-0.2-mRNA-1">
    <property type="protein sequence ID" value="maker-uti_cns_0012238-snap-gene-0.2-mRNA-1"/>
    <property type="gene ID" value="maker-uti_cns_0012238-snap-gene-0.2"/>
</dbReference>
<dbReference type="GO" id="GO:0005768">
    <property type="term" value="C:endosome"/>
    <property type="evidence" value="ECO:0007669"/>
    <property type="project" value="TreeGrafter"/>
</dbReference>
<dbReference type="InterPro" id="IPR027819">
    <property type="entry name" value="C9orf72"/>
</dbReference>
<dbReference type="PROSITE" id="PS51835">
    <property type="entry name" value="DENN_C9ORF72"/>
    <property type="match status" value="1"/>
</dbReference>
<dbReference type="PANTHER" id="PTHR31855:SF2">
    <property type="entry name" value="GUANINE NUCLEOTIDE EXCHANGE FACTOR C9ORF72"/>
    <property type="match status" value="1"/>
</dbReference>
<reference evidence="3" key="1">
    <citation type="submission" date="2016-11" db="UniProtKB">
        <authorList>
            <consortium name="WormBaseParasite"/>
        </authorList>
    </citation>
    <scope>IDENTIFICATION</scope>
</reference>
<dbReference type="PANTHER" id="PTHR31855">
    <property type="entry name" value="GUANINE NUCLEOTIDE EXCHANGE C9ORF72"/>
    <property type="match status" value="1"/>
</dbReference>
<evidence type="ECO:0000256" key="1">
    <source>
        <dbReference type="SAM" id="MobiDB-lite"/>
    </source>
</evidence>
<proteinExistence type="predicted"/>
<organism evidence="2 3">
    <name type="scientific">Macrostomum lignano</name>
    <dbReference type="NCBI Taxonomy" id="282301"/>
    <lineage>
        <taxon>Eukaryota</taxon>
        <taxon>Metazoa</taxon>
        <taxon>Spiralia</taxon>
        <taxon>Lophotrochozoa</taxon>
        <taxon>Platyhelminthes</taxon>
        <taxon>Rhabditophora</taxon>
        <taxon>Macrostomorpha</taxon>
        <taxon>Macrostomida</taxon>
        <taxon>Macrostomidae</taxon>
        <taxon>Macrostomum</taxon>
    </lineage>
</organism>